<keyword evidence="8" id="KW-0408">Iron</keyword>
<feature type="domain" description="Homogentisate 1,2-dioxygenase N-terminal" evidence="12">
    <location>
        <begin position="310"/>
        <end position="354"/>
    </location>
</feature>
<dbReference type="EC" id="1.13.11.5" evidence="4"/>
<dbReference type="GO" id="GO:0004411">
    <property type="term" value="F:homogentisate 1,2-dioxygenase activity"/>
    <property type="evidence" value="ECO:0007669"/>
    <property type="project" value="UniProtKB-EC"/>
</dbReference>
<evidence type="ECO:0000256" key="7">
    <source>
        <dbReference type="ARBA" id="ARBA00023002"/>
    </source>
</evidence>
<evidence type="ECO:0000256" key="1">
    <source>
        <dbReference type="ARBA" id="ARBA00001962"/>
    </source>
</evidence>
<evidence type="ECO:0000259" key="11">
    <source>
        <dbReference type="Pfam" id="PF04209"/>
    </source>
</evidence>
<feature type="active site" description="Proton acceptor" evidence="9">
    <location>
        <position position="426"/>
    </location>
</feature>
<comment type="similarity">
    <text evidence="3">Belongs to the homogentisate dioxygenase family.</text>
</comment>
<evidence type="ECO:0000256" key="4">
    <source>
        <dbReference type="ARBA" id="ARBA00013127"/>
    </source>
</evidence>
<comment type="cofactor">
    <cofactor evidence="1">
        <name>Fe cation</name>
        <dbReference type="ChEBI" id="CHEBI:24875"/>
    </cofactor>
</comment>
<dbReference type="AlphaFoldDB" id="A0A7S0X9A0"/>
<dbReference type="PANTHER" id="PTHR11056">
    <property type="entry name" value="HOMOGENTISATE 1,2-DIOXYGENASE"/>
    <property type="match status" value="1"/>
</dbReference>
<gene>
    <name evidence="13" type="ORF">MANT1106_LOCUS8999</name>
</gene>
<name>A0A7S0X9A0_9CHLO</name>
<dbReference type="Gene3D" id="2.60.120.10">
    <property type="entry name" value="Jelly Rolls"/>
    <property type="match status" value="1"/>
</dbReference>
<feature type="domain" description="Homogentisate 1,2-dioxygenase C-terminal" evidence="11">
    <location>
        <begin position="415"/>
        <end position="468"/>
    </location>
</feature>
<dbReference type="InterPro" id="IPR046452">
    <property type="entry name" value="HgmA_N"/>
</dbReference>
<dbReference type="Pfam" id="PF20510">
    <property type="entry name" value="HgmA_N"/>
    <property type="match status" value="3"/>
</dbReference>
<dbReference type="SUPFAM" id="SSF51182">
    <property type="entry name" value="RmlC-like cupins"/>
    <property type="match status" value="2"/>
</dbReference>
<keyword evidence="6" id="KW-0223">Dioxygenase</keyword>
<evidence type="ECO:0000256" key="2">
    <source>
        <dbReference type="ARBA" id="ARBA00004704"/>
    </source>
</evidence>
<evidence type="ECO:0000313" key="13">
    <source>
        <dbReference type="EMBL" id="CAD8706316.1"/>
    </source>
</evidence>
<dbReference type="EMBL" id="HBFC01015326">
    <property type="protein sequence ID" value="CAD8706316.1"/>
    <property type="molecule type" value="Transcribed_RNA"/>
</dbReference>
<comment type="pathway">
    <text evidence="2">Amino-acid degradation; L-phenylalanine degradation; acetoacetate and fumarate from L-phenylalanine: step 4/6.</text>
</comment>
<sequence length="468" mass="51128">MASGRGEYLKGFGNEFESEALPGALPQGRNNPLRCPLNLYAEQLSGTAFTAPRADGKNLRTWLYRIKPSVTHEPFRAPAFPNDHLMADFSGGRGDHGCCVTPNQLRWFPLEVPPKPGGGHAPTDFVRGLKTFCGAGSAAVKDGYAVHMYTFNADMARSCLANADGDLLLVPQMGELRVTTEMGVMWVPPGHVCVVPRGIRFSVDLERRGPPVKETSKTKHRAWCKRQRVHYLAREQRQGYTIEANSCHKLELLTPEQQLVARDALMAAIQAEAPGASLERLRERLTFVTLLKTLRQYDADMGASREDDVEGGARGYVLEIFGGHFELPNLGLIGANGLASARDFETPVAAFDGDGGRGGDDGESSRGGGGGSDEKPWRVVHKFLGELFEAEQDFSPFNVVAWHGNYVPYRYDLAKFCPMNTVAFDHPDPSIFTVLTCPGTGQRSGAAAADFVVFPPRVNTTADTFRLP</sequence>
<keyword evidence="7" id="KW-0560">Oxidoreductase</keyword>
<dbReference type="InterPro" id="IPR005708">
    <property type="entry name" value="Homogentis_dOase"/>
</dbReference>
<accession>A0A7S0X9A0</accession>
<dbReference type="GO" id="GO:0046872">
    <property type="term" value="F:metal ion binding"/>
    <property type="evidence" value="ECO:0007669"/>
    <property type="project" value="UniProtKB-KW"/>
</dbReference>
<evidence type="ECO:0000256" key="8">
    <source>
        <dbReference type="ARBA" id="ARBA00023004"/>
    </source>
</evidence>
<dbReference type="UniPathway" id="UPA00139">
    <property type="reaction ID" value="UER00339"/>
</dbReference>
<evidence type="ECO:0000256" key="3">
    <source>
        <dbReference type="ARBA" id="ARBA00007757"/>
    </source>
</evidence>
<evidence type="ECO:0000256" key="9">
    <source>
        <dbReference type="PIRSR" id="PIRSR605708-1"/>
    </source>
</evidence>
<feature type="domain" description="Homogentisate 1,2-dioxygenase N-terminal" evidence="12">
    <location>
        <begin position="373"/>
        <end position="413"/>
    </location>
</feature>
<dbReference type="GO" id="GO:0005737">
    <property type="term" value="C:cytoplasm"/>
    <property type="evidence" value="ECO:0007669"/>
    <property type="project" value="TreeGrafter"/>
</dbReference>
<dbReference type="GO" id="GO:0006559">
    <property type="term" value="P:L-phenylalanine catabolic process"/>
    <property type="evidence" value="ECO:0007669"/>
    <property type="project" value="UniProtKB-UniPathway"/>
</dbReference>
<dbReference type="CDD" id="cd07000">
    <property type="entry name" value="cupin_HGO_N"/>
    <property type="match status" value="1"/>
</dbReference>
<dbReference type="PANTHER" id="PTHR11056:SF0">
    <property type="entry name" value="HOMOGENTISATE 1,2-DIOXYGENASE"/>
    <property type="match status" value="1"/>
</dbReference>
<protein>
    <recommendedName>
        <fullName evidence="4">homogentisate 1,2-dioxygenase</fullName>
        <ecNumber evidence="4">1.13.11.5</ecNumber>
    </recommendedName>
</protein>
<proteinExistence type="inferred from homology"/>
<evidence type="ECO:0000259" key="12">
    <source>
        <dbReference type="Pfam" id="PF20510"/>
    </source>
</evidence>
<evidence type="ECO:0000256" key="6">
    <source>
        <dbReference type="ARBA" id="ARBA00022964"/>
    </source>
</evidence>
<evidence type="ECO:0000256" key="10">
    <source>
        <dbReference type="SAM" id="MobiDB-lite"/>
    </source>
</evidence>
<dbReference type="InterPro" id="IPR014710">
    <property type="entry name" value="RmlC-like_jellyroll"/>
</dbReference>
<dbReference type="Pfam" id="PF04209">
    <property type="entry name" value="HgmA_C"/>
    <property type="match status" value="1"/>
</dbReference>
<feature type="domain" description="Homogentisate 1,2-dioxygenase N-terminal" evidence="12">
    <location>
        <begin position="7"/>
        <end position="206"/>
    </location>
</feature>
<dbReference type="InterPro" id="IPR011051">
    <property type="entry name" value="RmlC_Cupin_sf"/>
</dbReference>
<dbReference type="InterPro" id="IPR046451">
    <property type="entry name" value="HgmA_C"/>
</dbReference>
<evidence type="ECO:0000256" key="5">
    <source>
        <dbReference type="ARBA" id="ARBA00022723"/>
    </source>
</evidence>
<feature type="region of interest" description="Disordered" evidence="10">
    <location>
        <begin position="349"/>
        <end position="374"/>
    </location>
</feature>
<keyword evidence="5" id="KW-0479">Metal-binding</keyword>
<organism evidence="13">
    <name type="scientific">Mantoniella antarctica</name>
    <dbReference type="NCBI Taxonomy" id="81844"/>
    <lineage>
        <taxon>Eukaryota</taxon>
        <taxon>Viridiplantae</taxon>
        <taxon>Chlorophyta</taxon>
        <taxon>Mamiellophyceae</taxon>
        <taxon>Mamiellales</taxon>
        <taxon>Mamiellaceae</taxon>
        <taxon>Mantoniella</taxon>
    </lineage>
</organism>
<dbReference type="GO" id="GO:0006570">
    <property type="term" value="P:tyrosine metabolic process"/>
    <property type="evidence" value="ECO:0007669"/>
    <property type="project" value="InterPro"/>
</dbReference>
<reference evidence="13" key="1">
    <citation type="submission" date="2021-01" db="EMBL/GenBank/DDBJ databases">
        <authorList>
            <person name="Corre E."/>
            <person name="Pelletier E."/>
            <person name="Niang G."/>
            <person name="Scheremetjew M."/>
            <person name="Finn R."/>
            <person name="Kale V."/>
            <person name="Holt S."/>
            <person name="Cochrane G."/>
            <person name="Meng A."/>
            <person name="Brown T."/>
            <person name="Cohen L."/>
        </authorList>
    </citation>
    <scope>NUCLEOTIDE SEQUENCE</scope>
    <source>
        <strain evidence="13">SL-175</strain>
    </source>
</reference>
<feature type="compositionally biased region" description="Basic and acidic residues" evidence="10">
    <location>
        <begin position="354"/>
        <end position="364"/>
    </location>
</feature>